<name>A0A7X5QGJ3_9GAMM</name>
<comment type="caution">
    <text evidence="1">The sequence shown here is derived from an EMBL/GenBank/DDBJ whole genome shotgun (WGS) entry which is preliminary data.</text>
</comment>
<evidence type="ECO:0000313" key="1">
    <source>
        <dbReference type="EMBL" id="NHB93956.1"/>
    </source>
</evidence>
<evidence type="ECO:0000313" key="2">
    <source>
        <dbReference type="Proteomes" id="UP000591844"/>
    </source>
</evidence>
<dbReference type="AlphaFoldDB" id="A0A7X5QGJ3"/>
<sequence length="66" mass="7602">MLAIEILQKDLLIGFTLALFVEKNNKKDHLTGLFNDQGVMPQNQHRSHQYSVLFIQNNVFGCDKNL</sequence>
<accession>A0A7X5QGJ3</accession>
<organism evidence="1 2">
    <name type="scientific">Photorhabdus cinerea</name>
    <dbReference type="NCBI Taxonomy" id="471575"/>
    <lineage>
        <taxon>Bacteria</taxon>
        <taxon>Pseudomonadati</taxon>
        <taxon>Pseudomonadota</taxon>
        <taxon>Gammaproteobacteria</taxon>
        <taxon>Enterobacterales</taxon>
        <taxon>Morganellaceae</taxon>
        <taxon>Photorhabdus</taxon>
    </lineage>
</organism>
<dbReference type="Proteomes" id="UP000591844">
    <property type="component" value="Unassembled WGS sequence"/>
</dbReference>
<gene>
    <name evidence="1" type="ORF">C5469_18210</name>
</gene>
<dbReference type="EMBL" id="PUJW01000022">
    <property type="protein sequence ID" value="NHB93956.1"/>
    <property type="molecule type" value="Genomic_DNA"/>
</dbReference>
<protein>
    <submittedName>
        <fullName evidence="1">Uncharacterized protein</fullName>
    </submittedName>
</protein>
<reference evidence="1 2" key="1">
    <citation type="submission" date="2018-02" db="EMBL/GenBank/DDBJ databases">
        <authorList>
            <person name="Machado R.A."/>
        </authorList>
    </citation>
    <scope>NUCLEOTIDE SEQUENCE [LARGE SCALE GENOMIC DNA]</scope>
    <source>
        <strain evidence="1 2">DSM 19724</strain>
    </source>
</reference>
<keyword evidence="2" id="KW-1185">Reference proteome</keyword>
<proteinExistence type="predicted"/>